<accession>A0A835IA62</accession>
<dbReference type="Proteomes" id="UP000631114">
    <property type="component" value="Unassembled WGS sequence"/>
</dbReference>
<reference evidence="3 4" key="1">
    <citation type="submission" date="2020-10" db="EMBL/GenBank/DDBJ databases">
        <title>The Coptis chinensis genome and diversification of protoberbering-type alkaloids.</title>
        <authorList>
            <person name="Wang B."/>
            <person name="Shu S."/>
            <person name="Song C."/>
            <person name="Liu Y."/>
        </authorList>
    </citation>
    <scope>NUCLEOTIDE SEQUENCE [LARGE SCALE GENOMIC DNA]</scope>
    <source>
        <strain evidence="3">HL-2020</strain>
        <tissue evidence="3">Leaf</tissue>
    </source>
</reference>
<feature type="region of interest" description="Disordered" evidence="1">
    <location>
        <begin position="50"/>
        <end position="74"/>
    </location>
</feature>
<dbReference type="SUPFAM" id="SSF52058">
    <property type="entry name" value="L domain-like"/>
    <property type="match status" value="1"/>
</dbReference>
<dbReference type="Gene3D" id="3.80.10.10">
    <property type="entry name" value="Ribonuclease Inhibitor"/>
    <property type="match status" value="1"/>
</dbReference>
<dbReference type="OrthoDB" id="540763at2759"/>
<dbReference type="PANTHER" id="PTHR47186:SF30">
    <property type="entry name" value="EF-HAND DOMAIN-CONTAINING PROTEIN"/>
    <property type="match status" value="1"/>
</dbReference>
<proteinExistence type="predicted"/>
<dbReference type="InterPro" id="IPR001611">
    <property type="entry name" value="Leu-rich_rpt"/>
</dbReference>
<gene>
    <name evidence="3" type="ORF">IFM89_014871</name>
</gene>
<evidence type="ECO:0000313" key="4">
    <source>
        <dbReference type="Proteomes" id="UP000631114"/>
    </source>
</evidence>
<feature type="domain" description="R13L1/DRL21-like LRR repeat region" evidence="2">
    <location>
        <begin position="319"/>
        <end position="441"/>
    </location>
</feature>
<sequence length="643" mass="72705">MAGDGEYKWLRRSIRGAVKRSKSAKIQADEMRSRGEGHRLIPIGTQIIPVSSGSKDLESESDEVVDTENSEDMEDEIQFEDEHPEQEVINYEAQDMAGLEEDSDGFEAQPIPLAMDDSTVIRKIQNKESIESELGGETQANMEGSSNKQDYNKKESEDNTNSEVAIQGLENFSVYLAKKLRTFLTPAGLAHCTIPIELYHQLTCLRTLDLSGCEDMSIDNIPNEVGRLMHLRYLNLSNTKLSELPDTLCNLYNLQTLQLMRCTNLQKLPNGISKLYNLRHLEIFGTDALEYLPHGIGRLGFLRTLSKFIVDGGSKGCKMGELKHLNFLQGHLRIEGLERLGGMNEAAEAELEKKKDLHGLTLIFGEHTNGSDAEKMEGVLKNLQPDENLELLAIVGYPGLQFPDWITRLSNLVNLTIYSCKNLRVLPDLSKLKSLETLYLWGLEKLEECEEMVPSNNQGEGDIQLPRLCSVVIENCPKLKVVPHYIMFSHTLKGLTIQNCSEQYRTVQPWLPPLLEYLELFGDVGDYKILLTYSFQSHFHWLANAPTIAAVTQISNLFGSGLHRIRHSPRASPNSHQFKASNFTIVKPFDFGLEELKHLAMLQVLWIQDCPFLKKRFGEGKDWSILSHVPKITIHGQEITRRN</sequence>
<evidence type="ECO:0000259" key="2">
    <source>
        <dbReference type="Pfam" id="PF25019"/>
    </source>
</evidence>
<feature type="compositionally biased region" description="Acidic residues" evidence="1">
    <location>
        <begin position="59"/>
        <end position="74"/>
    </location>
</feature>
<comment type="caution">
    <text evidence="3">The sequence shown here is derived from an EMBL/GenBank/DDBJ whole genome shotgun (WGS) entry which is preliminary data.</text>
</comment>
<dbReference type="PROSITE" id="PS51450">
    <property type="entry name" value="LRR"/>
    <property type="match status" value="1"/>
</dbReference>
<feature type="compositionally biased region" description="Polar residues" evidence="1">
    <location>
        <begin position="138"/>
        <end position="149"/>
    </location>
</feature>
<dbReference type="InterPro" id="IPR032675">
    <property type="entry name" value="LRR_dom_sf"/>
</dbReference>
<dbReference type="PANTHER" id="PTHR47186">
    <property type="entry name" value="LEUCINE-RICH REPEAT-CONTAINING PROTEIN 57"/>
    <property type="match status" value="1"/>
</dbReference>
<evidence type="ECO:0000313" key="3">
    <source>
        <dbReference type="EMBL" id="KAF9614071.1"/>
    </source>
</evidence>
<keyword evidence="4" id="KW-1185">Reference proteome</keyword>
<organism evidence="3 4">
    <name type="scientific">Coptis chinensis</name>
    <dbReference type="NCBI Taxonomy" id="261450"/>
    <lineage>
        <taxon>Eukaryota</taxon>
        <taxon>Viridiplantae</taxon>
        <taxon>Streptophyta</taxon>
        <taxon>Embryophyta</taxon>
        <taxon>Tracheophyta</taxon>
        <taxon>Spermatophyta</taxon>
        <taxon>Magnoliopsida</taxon>
        <taxon>Ranunculales</taxon>
        <taxon>Ranunculaceae</taxon>
        <taxon>Coptidoideae</taxon>
        <taxon>Coptis</taxon>
    </lineage>
</organism>
<dbReference type="Pfam" id="PF25019">
    <property type="entry name" value="LRR_R13L1-DRL21"/>
    <property type="match status" value="1"/>
</dbReference>
<dbReference type="AlphaFoldDB" id="A0A835IA62"/>
<dbReference type="EMBL" id="JADFTS010000003">
    <property type="protein sequence ID" value="KAF9614071.1"/>
    <property type="molecule type" value="Genomic_DNA"/>
</dbReference>
<feature type="region of interest" description="Disordered" evidence="1">
    <location>
        <begin position="130"/>
        <end position="159"/>
    </location>
</feature>
<dbReference type="InterPro" id="IPR056789">
    <property type="entry name" value="LRR_R13L1-DRL21"/>
</dbReference>
<protein>
    <recommendedName>
        <fullName evidence="2">R13L1/DRL21-like LRR repeat region domain-containing protein</fullName>
    </recommendedName>
</protein>
<evidence type="ECO:0000256" key="1">
    <source>
        <dbReference type="SAM" id="MobiDB-lite"/>
    </source>
</evidence>
<name>A0A835IA62_9MAGN</name>